<keyword evidence="3" id="KW-1185">Reference proteome</keyword>
<keyword evidence="1" id="KW-0732">Signal</keyword>
<name>A0A0R0D3C2_9GAMM</name>
<dbReference type="AlphaFoldDB" id="A0A0R0D3C2"/>
<evidence type="ECO:0000256" key="1">
    <source>
        <dbReference type="SAM" id="SignalP"/>
    </source>
</evidence>
<comment type="caution">
    <text evidence="2">The sequence shown here is derived from an EMBL/GenBank/DDBJ whole genome shotgun (WGS) entry which is preliminary data.</text>
</comment>
<sequence length="213" mass="22871">MRLSLIALAMLATAPLTARAASPVNYTYAEAGYTHLDADANDFGSLKLNGAYLRGAWAINDSFHAFASYSRVADSTSAGVVSGKIDIDELAVGGGWQMALSERVHFTTDLAWVRLAQSEKLSGFPTGSGYEHLNGRWEDSVNAGRITIGLRGKPSARTEAWIKAGVLDGNRIDGEFVGTLGGQFNLTPTWGIVSQAEWTGDFTQYTTGVRARF</sequence>
<evidence type="ECO:0000313" key="3">
    <source>
        <dbReference type="Proteomes" id="UP000050956"/>
    </source>
</evidence>
<proteinExistence type="predicted"/>
<dbReference type="STRING" id="336566.ABB30_10890"/>
<feature type="chain" id="PRO_5006395014" description="Outer membrane protein beta-barrel domain-containing protein" evidence="1">
    <location>
        <begin position="21"/>
        <end position="213"/>
    </location>
</feature>
<feature type="signal peptide" evidence="1">
    <location>
        <begin position="1"/>
        <end position="20"/>
    </location>
</feature>
<dbReference type="Proteomes" id="UP000050956">
    <property type="component" value="Unassembled WGS sequence"/>
</dbReference>
<accession>A0A0R0D3C2</accession>
<dbReference type="PATRIC" id="fig|336566.3.peg.1600"/>
<organism evidence="2 3">
    <name type="scientific">Stenotrophomonas ginsengisoli</name>
    <dbReference type="NCBI Taxonomy" id="336566"/>
    <lineage>
        <taxon>Bacteria</taxon>
        <taxon>Pseudomonadati</taxon>
        <taxon>Pseudomonadota</taxon>
        <taxon>Gammaproteobacteria</taxon>
        <taxon>Lysobacterales</taxon>
        <taxon>Lysobacteraceae</taxon>
        <taxon>Stenotrophomonas</taxon>
    </lineage>
</organism>
<dbReference type="EMBL" id="LDJM01000026">
    <property type="protein sequence ID" value="KRG75995.1"/>
    <property type="molecule type" value="Genomic_DNA"/>
</dbReference>
<dbReference type="OrthoDB" id="6048657at2"/>
<protein>
    <recommendedName>
        <fullName evidence="4">Outer membrane protein beta-barrel domain-containing protein</fullName>
    </recommendedName>
</protein>
<reference evidence="2 3" key="1">
    <citation type="submission" date="2015-05" db="EMBL/GenBank/DDBJ databases">
        <title>Genome sequencing and analysis of members of genus Stenotrophomonas.</title>
        <authorList>
            <person name="Patil P.P."/>
            <person name="Midha S."/>
            <person name="Patil P.B."/>
        </authorList>
    </citation>
    <scope>NUCLEOTIDE SEQUENCE [LARGE SCALE GENOMIC DNA]</scope>
    <source>
        <strain evidence="2 3">DSM 24757</strain>
    </source>
</reference>
<gene>
    <name evidence="2" type="ORF">ABB30_10890</name>
</gene>
<evidence type="ECO:0000313" key="2">
    <source>
        <dbReference type="EMBL" id="KRG75995.1"/>
    </source>
</evidence>
<dbReference type="RefSeq" id="WP_057638330.1">
    <property type="nucleotide sequence ID" value="NZ_LDJM01000026.1"/>
</dbReference>
<evidence type="ECO:0008006" key="4">
    <source>
        <dbReference type="Google" id="ProtNLM"/>
    </source>
</evidence>